<dbReference type="RefSeq" id="WP_008723214.1">
    <property type="nucleotide sequence ID" value="NZ_JAJFDX010000009.1"/>
</dbReference>
<dbReference type="Proteomes" id="UP001454086">
    <property type="component" value="Unassembled WGS sequence"/>
</dbReference>
<dbReference type="InterPro" id="IPR046074">
    <property type="entry name" value="DUF6092"/>
</dbReference>
<protein>
    <submittedName>
        <fullName evidence="1">DUF6092 family protein</fullName>
    </submittedName>
</protein>
<name>A0ABV1DD54_9FIRM</name>
<accession>A0ABV1DD54</accession>
<comment type="caution">
    <text evidence="1">The sequence shown here is derived from an EMBL/GenBank/DDBJ whole genome shotgun (WGS) entry which is preliminary data.</text>
</comment>
<evidence type="ECO:0000313" key="2">
    <source>
        <dbReference type="Proteomes" id="UP001454086"/>
    </source>
</evidence>
<organism evidence="1 2">
    <name type="scientific">Enterocloster hominis</name>
    <name type="common">ex Hitch et al. 2024</name>
    <dbReference type="NCBI Taxonomy" id="1917870"/>
    <lineage>
        <taxon>Bacteria</taxon>
        <taxon>Bacillati</taxon>
        <taxon>Bacillota</taxon>
        <taxon>Clostridia</taxon>
        <taxon>Lachnospirales</taxon>
        <taxon>Lachnospiraceae</taxon>
        <taxon>Enterocloster</taxon>
    </lineage>
</organism>
<sequence length="89" mass="10071">MKQDKYFELLVYMITSAAGLGGEPRIYGPLRMIEASERLCMLMLEEDPDNQDLKELAEIIEAGKHKTTSDEDGFYQMLQDAAAKLVDLL</sequence>
<keyword evidence="2" id="KW-1185">Reference proteome</keyword>
<gene>
    <name evidence="1" type="ORF">WMQ36_21720</name>
</gene>
<dbReference type="EMBL" id="JBBMFM010000114">
    <property type="protein sequence ID" value="MEQ2427587.1"/>
    <property type="molecule type" value="Genomic_DNA"/>
</dbReference>
<evidence type="ECO:0000313" key="1">
    <source>
        <dbReference type="EMBL" id="MEQ2427587.1"/>
    </source>
</evidence>
<dbReference type="Pfam" id="PF19585">
    <property type="entry name" value="DUF6092"/>
    <property type="match status" value="1"/>
</dbReference>
<reference evidence="1 2" key="1">
    <citation type="submission" date="2024-03" db="EMBL/GenBank/DDBJ databases">
        <title>Human intestinal bacterial collection.</title>
        <authorList>
            <person name="Pauvert C."/>
            <person name="Hitch T.C.A."/>
            <person name="Clavel T."/>
        </authorList>
    </citation>
    <scope>NUCLEOTIDE SEQUENCE [LARGE SCALE GENOMIC DNA]</scope>
    <source>
        <strain evidence="1 2">CLA-SR-H021</strain>
    </source>
</reference>
<proteinExistence type="predicted"/>